<dbReference type="EMBL" id="JAKOGI010000099">
    <property type="protein sequence ID" value="KAJ8444396.1"/>
    <property type="molecule type" value="Genomic_DNA"/>
</dbReference>
<dbReference type="AlphaFoldDB" id="A0A9Q1KKC1"/>
<reference evidence="1" key="1">
    <citation type="submission" date="2022-04" db="EMBL/GenBank/DDBJ databases">
        <title>Carnegiea gigantea Genome sequencing and assembly v2.</title>
        <authorList>
            <person name="Copetti D."/>
            <person name="Sanderson M.J."/>
            <person name="Burquez A."/>
            <person name="Wojciechowski M.F."/>
        </authorList>
    </citation>
    <scope>NUCLEOTIDE SEQUENCE</scope>
    <source>
        <strain evidence="1">SGP5-SGP5p</strain>
        <tissue evidence="1">Aerial part</tissue>
    </source>
</reference>
<accession>A0A9Q1KKC1</accession>
<organism evidence="1 2">
    <name type="scientific">Carnegiea gigantea</name>
    <dbReference type="NCBI Taxonomy" id="171969"/>
    <lineage>
        <taxon>Eukaryota</taxon>
        <taxon>Viridiplantae</taxon>
        <taxon>Streptophyta</taxon>
        <taxon>Embryophyta</taxon>
        <taxon>Tracheophyta</taxon>
        <taxon>Spermatophyta</taxon>
        <taxon>Magnoliopsida</taxon>
        <taxon>eudicotyledons</taxon>
        <taxon>Gunneridae</taxon>
        <taxon>Pentapetalae</taxon>
        <taxon>Caryophyllales</taxon>
        <taxon>Cactineae</taxon>
        <taxon>Cactaceae</taxon>
        <taxon>Cactoideae</taxon>
        <taxon>Echinocereeae</taxon>
        <taxon>Carnegiea</taxon>
    </lineage>
</organism>
<name>A0A9Q1KKC1_9CARY</name>
<proteinExistence type="predicted"/>
<comment type="caution">
    <text evidence="1">The sequence shown here is derived from an EMBL/GenBank/DDBJ whole genome shotgun (WGS) entry which is preliminary data.</text>
</comment>
<sequence length="169" mass="19206">MEEKCLFQAFHSKKLMPKIRAKLTFDNPADIKKLPDSETNTSGNTSSMQIDDVVTLSTSGEVFKCKQVDANLPPGDDRKVRLIEEQLSPYATVTHVGFKMSDYLPILLKCALTVRHHASRNRRFMFKNIWLTDPSCRDVVLSVWESRTMPDIVENVLSKLDICSTKLSD</sequence>
<gene>
    <name evidence="1" type="ORF">Cgig2_026600</name>
</gene>
<keyword evidence="2" id="KW-1185">Reference proteome</keyword>
<dbReference type="OrthoDB" id="1001388at2759"/>
<protein>
    <submittedName>
        <fullName evidence="1">Uncharacterized protein</fullName>
    </submittedName>
</protein>
<dbReference type="Proteomes" id="UP001153076">
    <property type="component" value="Unassembled WGS sequence"/>
</dbReference>
<evidence type="ECO:0000313" key="1">
    <source>
        <dbReference type="EMBL" id="KAJ8444396.1"/>
    </source>
</evidence>
<evidence type="ECO:0000313" key="2">
    <source>
        <dbReference type="Proteomes" id="UP001153076"/>
    </source>
</evidence>